<keyword evidence="1" id="KW-0812">Transmembrane</keyword>
<accession>A0A2T3JVA0</accession>
<reference evidence="4 5" key="1">
    <citation type="submission" date="2018-03" db="EMBL/GenBank/DDBJ databases">
        <title>Whole genome sequencing of Histamine producing bacteria.</title>
        <authorList>
            <person name="Butler K."/>
        </authorList>
    </citation>
    <scope>NUCLEOTIDE SEQUENCE [LARGE SCALE GENOMIC DNA]</scope>
    <source>
        <strain evidence="3 5">FS-6.1</strain>
        <strain evidence="2 4">FS-6.2</strain>
    </source>
</reference>
<dbReference type="EMBL" id="PYMO01000018">
    <property type="protein sequence ID" value="PSU23018.1"/>
    <property type="molecule type" value="Genomic_DNA"/>
</dbReference>
<dbReference type="Proteomes" id="UP000241618">
    <property type="component" value="Unassembled WGS sequence"/>
</dbReference>
<dbReference type="AlphaFoldDB" id="A0A2T3JVA0"/>
<evidence type="ECO:0000313" key="5">
    <source>
        <dbReference type="Proteomes" id="UP000241618"/>
    </source>
</evidence>
<evidence type="ECO:0000256" key="1">
    <source>
        <dbReference type="SAM" id="Phobius"/>
    </source>
</evidence>
<sequence>MSNVKTSFLTDIIMFISSYFPLFLILAIKDIKINNNGEIIKSSLSINGFFELFKHPYLSIGLLIFSIISIFILISFKTYIFSGKSTSNVIYIKKIDIVKSDMINYTLPFLIGLIGLDYSSTVNQLVLFVFLSFMFLILRKQGVLFFNPMLLLLNMGHARITYENVGTNSGSFSCDVIGSRLSLESKSALKNSVANITKINGISILQD</sequence>
<organism evidence="3 5">
    <name type="scientific">Photobacterium phosphoreum</name>
    <dbReference type="NCBI Taxonomy" id="659"/>
    <lineage>
        <taxon>Bacteria</taxon>
        <taxon>Pseudomonadati</taxon>
        <taxon>Pseudomonadota</taxon>
        <taxon>Gammaproteobacteria</taxon>
        <taxon>Vibrionales</taxon>
        <taxon>Vibrionaceae</taxon>
        <taxon>Photobacterium</taxon>
    </lineage>
</organism>
<name>A0A2T3JVA0_PHOPO</name>
<keyword evidence="1" id="KW-1133">Transmembrane helix</keyword>
<feature type="transmembrane region" description="Helical" evidence="1">
    <location>
        <begin position="125"/>
        <end position="146"/>
    </location>
</feature>
<feature type="transmembrane region" description="Helical" evidence="1">
    <location>
        <begin position="57"/>
        <end position="81"/>
    </location>
</feature>
<protein>
    <submittedName>
        <fullName evidence="3">Uncharacterized protein</fullName>
    </submittedName>
</protein>
<dbReference type="RefSeq" id="WP_107305792.1">
    <property type="nucleotide sequence ID" value="NZ_PYMO01000018.1"/>
</dbReference>
<keyword evidence="1" id="KW-0472">Membrane</keyword>
<proteinExistence type="predicted"/>
<feature type="transmembrane region" description="Helical" evidence="1">
    <location>
        <begin position="12"/>
        <end position="28"/>
    </location>
</feature>
<feature type="transmembrane region" description="Helical" evidence="1">
    <location>
        <begin position="102"/>
        <end position="119"/>
    </location>
</feature>
<evidence type="ECO:0000313" key="2">
    <source>
        <dbReference type="EMBL" id="PSU23018.1"/>
    </source>
</evidence>
<comment type="caution">
    <text evidence="3">The sequence shown here is derived from an EMBL/GenBank/DDBJ whole genome shotgun (WGS) entry which is preliminary data.</text>
</comment>
<evidence type="ECO:0000313" key="4">
    <source>
        <dbReference type="Proteomes" id="UP000241405"/>
    </source>
</evidence>
<gene>
    <name evidence="3" type="ORF">C9J18_05565</name>
    <name evidence="2" type="ORF">CTM96_15385</name>
</gene>
<keyword evidence="4" id="KW-1185">Reference proteome</keyword>
<dbReference type="Proteomes" id="UP000241405">
    <property type="component" value="Unassembled WGS sequence"/>
</dbReference>
<evidence type="ECO:0000313" key="3">
    <source>
        <dbReference type="EMBL" id="PSU53174.1"/>
    </source>
</evidence>
<dbReference type="EMBL" id="PYMP01000003">
    <property type="protein sequence ID" value="PSU53174.1"/>
    <property type="molecule type" value="Genomic_DNA"/>
</dbReference>